<dbReference type="OrthoDB" id="2036332at2"/>
<gene>
    <name evidence="6" type="ORF">Bccel_0502</name>
</gene>
<dbReference type="AlphaFoldDB" id="A0A0L6JHR7"/>
<dbReference type="Proteomes" id="UP000036923">
    <property type="component" value="Unassembled WGS sequence"/>
</dbReference>
<evidence type="ECO:0000313" key="6">
    <source>
        <dbReference type="EMBL" id="KNY25245.1"/>
    </source>
</evidence>
<accession>A0A0L6JHR7</accession>
<dbReference type="EMBL" id="LGTC01000001">
    <property type="protein sequence ID" value="KNY25245.1"/>
    <property type="molecule type" value="Genomic_DNA"/>
</dbReference>
<name>A0A0L6JHR7_9FIRM</name>
<evidence type="ECO:0000256" key="4">
    <source>
        <dbReference type="ARBA" id="ARBA00025742"/>
    </source>
</evidence>
<dbReference type="PANTHER" id="PTHR42988">
    <property type="entry name" value="PHOSPHOHYDROLASE"/>
    <property type="match status" value="1"/>
</dbReference>
<dbReference type="eggNOG" id="COG1409">
    <property type="taxonomic scope" value="Bacteria"/>
</dbReference>
<keyword evidence="2" id="KW-0378">Hydrolase</keyword>
<dbReference type="InterPro" id="IPR050884">
    <property type="entry name" value="CNP_phosphodiesterase-III"/>
</dbReference>
<reference evidence="7" key="1">
    <citation type="submission" date="2015-07" db="EMBL/GenBank/DDBJ databases">
        <title>Near-Complete Genome Sequence of the Cellulolytic Bacterium Bacteroides (Pseudobacteroides) cellulosolvens ATCC 35603.</title>
        <authorList>
            <person name="Dassa B."/>
            <person name="Utturkar S.M."/>
            <person name="Klingeman D.M."/>
            <person name="Hurt R.A."/>
            <person name="Keller M."/>
            <person name="Xu J."/>
            <person name="Reddy Y.H.K."/>
            <person name="Borovok I."/>
            <person name="Grinberg I.R."/>
            <person name="Lamed R."/>
            <person name="Zhivin O."/>
            <person name="Bayer E.A."/>
            <person name="Brown S.D."/>
        </authorList>
    </citation>
    <scope>NUCLEOTIDE SEQUENCE [LARGE SCALE GENOMIC DNA]</scope>
    <source>
        <strain evidence="7">DSM 2933</strain>
    </source>
</reference>
<keyword evidence="1" id="KW-0479">Metal-binding</keyword>
<dbReference type="PATRIC" id="fig|398512.5.peg.522"/>
<evidence type="ECO:0000259" key="5">
    <source>
        <dbReference type="Pfam" id="PF00149"/>
    </source>
</evidence>
<evidence type="ECO:0000256" key="1">
    <source>
        <dbReference type="ARBA" id="ARBA00022723"/>
    </source>
</evidence>
<evidence type="ECO:0000256" key="3">
    <source>
        <dbReference type="ARBA" id="ARBA00023004"/>
    </source>
</evidence>
<feature type="domain" description="Calcineurin-like phosphoesterase" evidence="5">
    <location>
        <begin position="60"/>
        <end position="305"/>
    </location>
</feature>
<evidence type="ECO:0000256" key="2">
    <source>
        <dbReference type="ARBA" id="ARBA00022801"/>
    </source>
</evidence>
<dbReference type="PANTHER" id="PTHR42988:SF2">
    <property type="entry name" value="CYCLIC NUCLEOTIDE PHOSPHODIESTERASE CBUA0032-RELATED"/>
    <property type="match status" value="1"/>
</dbReference>
<keyword evidence="7" id="KW-1185">Reference proteome</keyword>
<dbReference type="Gene3D" id="3.60.21.10">
    <property type="match status" value="1"/>
</dbReference>
<dbReference type="InterPro" id="IPR029052">
    <property type="entry name" value="Metallo-depent_PP-like"/>
</dbReference>
<evidence type="ECO:0000313" key="7">
    <source>
        <dbReference type="Proteomes" id="UP000036923"/>
    </source>
</evidence>
<dbReference type="RefSeq" id="WP_050753011.1">
    <property type="nucleotide sequence ID" value="NZ_KN050763.1"/>
</dbReference>
<proteinExistence type="inferred from homology"/>
<organism evidence="6 7">
    <name type="scientific">Pseudobacteroides cellulosolvens ATCC 35603 = DSM 2933</name>
    <dbReference type="NCBI Taxonomy" id="398512"/>
    <lineage>
        <taxon>Bacteria</taxon>
        <taxon>Bacillati</taxon>
        <taxon>Bacillota</taxon>
        <taxon>Clostridia</taxon>
        <taxon>Eubacteriales</taxon>
        <taxon>Oscillospiraceae</taxon>
        <taxon>Pseudobacteroides</taxon>
    </lineage>
</organism>
<comment type="caution">
    <text evidence="6">The sequence shown here is derived from an EMBL/GenBank/DDBJ whole genome shotgun (WGS) entry which is preliminary data.</text>
</comment>
<keyword evidence="3" id="KW-0408">Iron</keyword>
<dbReference type="STRING" id="398512.Bccel_0502"/>
<dbReference type="SUPFAM" id="SSF56300">
    <property type="entry name" value="Metallo-dependent phosphatases"/>
    <property type="match status" value="1"/>
</dbReference>
<dbReference type="GO" id="GO:0016787">
    <property type="term" value="F:hydrolase activity"/>
    <property type="evidence" value="ECO:0007669"/>
    <property type="project" value="UniProtKB-KW"/>
</dbReference>
<dbReference type="GO" id="GO:0046872">
    <property type="term" value="F:metal ion binding"/>
    <property type="evidence" value="ECO:0007669"/>
    <property type="project" value="UniProtKB-KW"/>
</dbReference>
<protein>
    <submittedName>
        <fullName evidence="6">Calcineurin-like phosphoesterase superfamily domain containing protein</fullName>
    </submittedName>
</protein>
<sequence precursor="true">MNIRRKKSSFSKRIVSTFIVSAIIGSLIPIGVNAAAQCNLNATTHSVHKCTKSPKLKNAKIAVISDAHYFAPELGITGSAFEAYLAQDRKLIAESSAISNAVIDELKKSDVKIVLVSGDMTKDGEKLSHLQFSKLLKDLEKSGKKVYVVPGNHDINNPESNSYLGDTATPVENVTPDQFKKIYYHFGFSEAISRDRHSLSYVVEPVPGLRIIAMDSAKYNDNARKTSPVIGGEFSEDTYNWIKKQIKEAKSKGKTVIGLMHHGLLEHFNGQKQYFDEFVINNWEKISEEFADLGMEAVFTGHYHAQDISSKTTTTGNKIYDIETGSLVSYPSPYRIVDITQDKMTVETKNITSIDYDTKGALFQDYAYNYLKTGLKDVLPLMFKTLIMRMNPAIPEEQAYLLGKQAADAQPAPSVTSMTVYDLLSDAMIAHYKGDEELNPLAIAISQGMMASDDPMSQSLGFLLNSGYNDPSEKDNNTVLEFNP</sequence>
<dbReference type="Pfam" id="PF00149">
    <property type="entry name" value="Metallophos"/>
    <property type="match status" value="1"/>
</dbReference>
<comment type="similarity">
    <text evidence="4">Belongs to the cyclic nucleotide phosphodiesterase class-III family.</text>
</comment>
<dbReference type="InterPro" id="IPR004843">
    <property type="entry name" value="Calcineurin-like_PHP"/>
</dbReference>